<keyword evidence="5" id="KW-0234">DNA repair</keyword>
<dbReference type="InterPro" id="IPR052093">
    <property type="entry name" value="HR_Repair_Mediator"/>
</dbReference>
<reference evidence="8" key="2">
    <citation type="submission" date="2025-08" db="UniProtKB">
        <authorList>
            <consortium name="EnsemblFungi"/>
        </authorList>
    </citation>
    <scope>IDENTIFICATION</scope>
    <source>
        <strain evidence="8">4287 / CBS 123668 / FGSC 9935 / NRRL 34936</strain>
    </source>
</reference>
<dbReference type="InterPro" id="IPR020588">
    <property type="entry name" value="RecA_ATP-bd"/>
</dbReference>
<dbReference type="GO" id="GO:0008821">
    <property type="term" value="F:crossover junction DNA endonuclease activity"/>
    <property type="evidence" value="ECO:0007669"/>
    <property type="project" value="TreeGrafter"/>
</dbReference>
<reference evidence="9" key="1">
    <citation type="journal article" date="2012" name="Mol. Plant Microbe Interact.">
        <title>A highly conserved effector in Fusarium oxysporum is required for full virulence on Arabidopsis.</title>
        <authorList>
            <person name="Thatcher L.F."/>
            <person name="Gardiner D.M."/>
            <person name="Kazan K."/>
            <person name="Manners J."/>
        </authorList>
    </citation>
    <scope>NUCLEOTIDE SEQUENCE [LARGE SCALE GENOMIC DNA]</scope>
    <source>
        <strain evidence="9">Fo5176</strain>
    </source>
</reference>
<dbReference type="Proteomes" id="UP000002489">
    <property type="component" value="Unassembled WGS sequence"/>
</dbReference>
<evidence type="ECO:0000256" key="5">
    <source>
        <dbReference type="ARBA" id="ARBA00023204"/>
    </source>
</evidence>
<feature type="domain" description="RecA family profile 1" evidence="7">
    <location>
        <begin position="56"/>
        <end position="137"/>
    </location>
</feature>
<keyword evidence="2" id="KW-0547">Nucleotide-binding</keyword>
<comment type="subcellular location">
    <subcellularLocation>
        <location evidence="1">Nucleus</location>
    </subcellularLocation>
</comment>
<dbReference type="GO" id="GO:0033063">
    <property type="term" value="C:Rad51B-Rad51C-Rad51D-XRCC2 complex"/>
    <property type="evidence" value="ECO:0007669"/>
    <property type="project" value="TreeGrafter"/>
</dbReference>
<dbReference type="STRING" id="426428.A0A0D2XWI6"/>
<dbReference type="GO" id="GO:0000707">
    <property type="term" value="P:meiotic DNA recombinase assembly"/>
    <property type="evidence" value="ECO:0007669"/>
    <property type="project" value="TreeGrafter"/>
</dbReference>
<evidence type="ECO:0000259" key="7">
    <source>
        <dbReference type="PROSITE" id="PS50162"/>
    </source>
</evidence>
<accession>A0A0D2XWI6</accession>
<keyword evidence="6" id="KW-0539">Nucleus</keyword>
<dbReference type="PROSITE" id="PS50162">
    <property type="entry name" value="RECA_2"/>
    <property type="match status" value="1"/>
</dbReference>
<dbReference type="Gene3D" id="3.40.50.300">
    <property type="entry name" value="P-loop containing nucleotide triphosphate hydrolases"/>
    <property type="match status" value="1"/>
</dbReference>
<proteinExistence type="predicted"/>
<evidence type="ECO:0000256" key="2">
    <source>
        <dbReference type="ARBA" id="ARBA00022741"/>
    </source>
</evidence>
<dbReference type="Pfam" id="PF06745">
    <property type="entry name" value="ATPase"/>
    <property type="match status" value="1"/>
</dbReference>
<protein>
    <recommendedName>
        <fullName evidence="7">RecA family profile 1 domain-containing protein</fullName>
    </recommendedName>
</protein>
<dbReference type="GO" id="GO:0005524">
    <property type="term" value="F:ATP binding"/>
    <property type="evidence" value="ECO:0007669"/>
    <property type="project" value="UniProtKB-KW"/>
</dbReference>
<dbReference type="GO" id="GO:0140664">
    <property type="term" value="F:ATP-dependent DNA damage sensor activity"/>
    <property type="evidence" value="ECO:0007669"/>
    <property type="project" value="InterPro"/>
</dbReference>
<evidence type="ECO:0000256" key="4">
    <source>
        <dbReference type="ARBA" id="ARBA00022840"/>
    </source>
</evidence>
<evidence type="ECO:0000256" key="1">
    <source>
        <dbReference type="ARBA" id="ARBA00004123"/>
    </source>
</evidence>
<dbReference type="InterPro" id="IPR027417">
    <property type="entry name" value="P-loop_NTPase"/>
</dbReference>
<keyword evidence="3" id="KW-0227">DNA damage</keyword>
<dbReference type="PANTHER" id="PTHR46239:SF1">
    <property type="entry name" value="DNA REPAIR PROTEIN RAD51 HOMOLOG 3"/>
    <property type="match status" value="1"/>
</dbReference>
<dbReference type="EnsemblFungi" id="FOXG_08352T0">
    <property type="protein sequence ID" value="FOXG_08352P0"/>
    <property type="gene ID" value="FOXG_08352"/>
</dbReference>
<evidence type="ECO:0000256" key="6">
    <source>
        <dbReference type="ARBA" id="ARBA00023242"/>
    </source>
</evidence>
<name>A0A0D2XWI6_FUSOF</name>
<dbReference type="AlphaFoldDB" id="A0A0D2XWI6"/>
<dbReference type="GO" id="GO:0005657">
    <property type="term" value="C:replication fork"/>
    <property type="evidence" value="ECO:0007669"/>
    <property type="project" value="TreeGrafter"/>
</dbReference>
<evidence type="ECO:0000313" key="8">
    <source>
        <dbReference type="EnsemblFungi" id="FOXG_08352P0"/>
    </source>
</evidence>
<organism evidence="8 9">
    <name type="scientific">Fusarium oxysporum (strain Fo5176)</name>
    <name type="common">Fusarium vascular wilt</name>
    <dbReference type="NCBI Taxonomy" id="660025"/>
    <lineage>
        <taxon>Eukaryota</taxon>
        <taxon>Fungi</taxon>
        <taxon>Dikarya</taxon>
        <taxon>Ascomycota</taxon>
        <taxon>Pezizomycotina</taxon>
        <taxon>Sordariomycetes</taxon>
        <taxon>Hypocreomycetidae</taxon>
        <taxon>Hypocreales</taxon>
        <taxon>Nectriaceae</taxon>
        <taxon>Fusarium</taxon>
        <taxon>Fusarium oxysporum species complex</taxon>
    </lineage>
</organism>
<dbReference type="GO" id="GO:0007131">
    <property type="term" value="P:reciprocal meiotic recombination"/>
    <property type="evidence" value="ECO:0007669"/>
    <property type="project" value="TreeGrafter"/>
</dbReference>
<sequence>MDSRQIYQTSYRNEYSLKMDYHSIHGYDRASFGTPSTHRLPTVSASQALDELGNDASTHVSIGIEELDRSLIANIPVDSQDTTAKGGVQRGQVTEIWGPPGAGKTALGLQLTANALCDGDAVVWIVFKLCSTTDFGP</sequence>
<keyword evidence="4" id="KW-0067">ATP-binding</keyword>
<evidence type="ECO:0000256" key="3">
    <source>
        <dbReference type="ARBA" id="ARBA00022763"/>
    </source>
</evidence>
<dbReference type="GO" id="GO:0000400">
    <property type="term" value="F:four-way junction DNA binding"/>
    <property type="evidence" value="ECO:0007669"/>
    <property type="project" value="TreeGrafter"/>
</dbReference>
<dbReference type="SUPFAM" id="SSF52540">
    <property type="entry name" value="P-loop containing nucleoside triphosphate hydrolases"/>
    <property type="match status" value="1"/>
</dbReference>
<evidence type="ECO:0000313" key="9">
    <source>
        <dbReference type="Proteomes" id="UP000002489"/>
    </source>
</evidence>
<dbReference type="InterPro" id="IPR014774">
    <property type="entry name" value="KaiC-like_dom"/>
</dbReference>
<dbReference type="GO" id="GO:0033065">
    <property type="term" value="C:Rad51C-XRCC3 complex"/>
    <property type="evidence" value="ECO:0007669"/>
    <property type="project" value="TreeGrafter"/>
</dbReference>
<dbReference type="PANTHER" id="PTHR46239">
    <property type="entry name" value="DNA REPAIR PROTEIN RAD51 HOMOLOG 3 RAD51C"/>
    <property type="match status" value="1"/>
</dbReference>